<proteinExistence type="predicted"/>
<keyword evidence="3" id="KW-0436">Ligase</keyword>
<keyword evidence="5" id="KW-0067">ATP-binding</keyword>
<dbReference type="GO" id="GO:0004827">
    <property type="term" value="F:proline-tRNA ligase activity"/>
    <property type="evidence" value="ECO:0007669"/>
    <property type="project" value="UniProtKB-EC"/>
</dbReference>
<dbReference type="PROSITE" id="PS50862">
    <property type="entry name" value="AA_TRNA_LIGASE_II"/>
    <property type="match status" value="1"/>
</dbReference>
<dbReference type="PANTHER" id="PTHR42753">
    <property type="entry name" value="MITOCHONDRIAL RIBOSOME PROTEIN L39/PROLYL-TRNA LIGASE FAMILY MEMBER"/>
    <property type="match status" value="1"/>
</dbReference>
<dbReference type="EMBL" id="MHLC01000003">
    <property type="protein sequence ID" value="OGZ01814.1"/>
    <property type="molecule type" value="Genomic_DNA"/>
</dbReference>
<feature type="domain" description="Aminoacyl-transfer RNA synthetases class-II family profile" evidence="10">
    <location>
        <begin position="34"/>
        <end position="318"/>
    </location>
</feature>
<dbReference type="InterPro" id="IPR002316">
    <property type="entry name" value="Pro-tRNA-ligase_IIa"/>
</dbReference>
<evidence type="ECO:0000256" key="2">
    <source>
        <dbReference type="ARBA" id="ARBA00019110"/>
    </source>
</evidence>
<dbReference type="CDD" id="cd00861">
    <property type="entry name" value="ProRS_anticodon_short"/>
    <property type="match status" value="1"/>
</dbReference>
<name>A0A1G2CK84_9BACT</name>
<evidence type="ECO:0000256" key="4">
    <source>
        <dbReference type="ARBA" id="ARBA00022741"/>
    </source>
</evidence>
<keyword evidence="4" id="KW-0547">Nucleotide-binding</keyword>
<dbReference type="STRING" id="1798652.A3A43_02155"/>
<evidence type="ECO:0000259" key="10">
    <source>
        <dbReference type="PROSITE" id="PS50862"/>
    </source>
</evidence>
<comment type="catalytic activity">
    <reaction evidence="9">
        <text>tRNA(Pro) + L-proline + ATP = L-prolyl-tRNA(Pro) + AMP + diphosphate</text>
        <dbReference type="Rhea" id="RHEA:14305"/>
        <dbReference type="Rhea" id="RHEA-COMP:9700"/>
        <dbReference type="Rhea" id="RHEA-COMP:9702"/>
        <dbReference type="ChEBI" id="CHEBI:30616"/>
        <dbReference type="ChEBI" id="CHEBI:33019"/>
        <dbReference type="ChEBI" id="CHEBI:60039"/>
        <dbReference type="ChEBI" id="CHEBI:78442"/>
        <dbReference type="ChEBI" id="CHEBI:78532"/>
        <dbReference type="ChEBI" id="CHEBI:456215"/>
        <dbReference type="EC" id="6.1.1.15"/>
    </reaction>
</comment>
<dbReference type="AlphaFoldDB" id="A0A1G2CK84"/>
<keyword evidence="7 11" id="KW-0030">Aminoacyl-tRNA synthetase</keyword>
<sequence length="412" mass="47209">MLQSKLFTKTLRNPPKDEAALNARLLIRAGFIHKVMAGVYEYLPLGFRVIEKIKQIIREEMDAIGGQEIALSALQDKSVWEKSGRWDDNVLDIWFKTKLKNDSESGFATTHEEPLTFLMKNYIASYRDLPVYTYQFQTKFRNELRAKSGLLRCREFLMKDLYSFCRTREEHEAFYEKAKQAYHKVFERVGLGDITFFTFASGSSFSKYSHEFQTLAEVGEDTVYLDRKRKLAVNKEVMGEEALQELGLREKDLEEVRAIEVGNIFPLGTKFSDAFDLVYLDEAGEKHKVIMGSYGIGLGRLMGALVEVFHDKDGIMWPEAVAPFAAHLLELEGASAEKLYRDLQAQGVEVLYDERKTSAGEKFHDADLLGLPWRLVVSPKTQGKIEVKKRSEKNTTLMSQSEVVKLFMSKKN</sequence>
<dbReference type="SUPFAM" id="SSF55681">
    <property type="entry name" value="Class II aaRS and biotin synthetases"/>
    <property type="match status" value="1"/>
</dbReference>
<evidence type="ECO:0000313" key="11">
    <source>
        <dbReference type="EMBL" id="OGZ01814.1"/>
    </source>
</evidence>
<dbReference type="InterPro" id="IPR036621">
    <property type="entry name" value="Anticodon-bd_dom_sf"/>
</dbReference>
<evidence type="ECO:0000256" key="6">
    <source>
        <dbReference type="ARBA" id="ARBA00022917"/>
    </source>
</evidence>
<evidence type="ECO:0000313" key="12">
    <source>
        <dbReference type="Proteomes" id="UP000178495"/>
    </source>
</evidence>
<dbReference type="GO" id="GO:0006433">
    <property type="term" value="P:prolyl-tRNA aminoacylation"/>
    <property type="evidence" value="ECO:0007669"/>
    <property type="project" value="InterPro"/>
</dbReference>
<dbReference type="GO" id="GO:0005524">
    <property type="term" value="F:ATP binding"/>
    <property type="evidence" value="ECO:0007669"/>
    <property type="project" value="UniProtKB-KW"/>
</dbReference>
<dbReference type="InterPro" id="IPR050062">
    <property type="entry name" value="Pro-tRNA_synthetase"/>
</dbReference>
<gene>
    <name evidence="11" type="ORF">A3A43_02155</name>
</gene>
<evidence type="ECO:0000256" key="8">
    <source>
        <dbReference type="ARBA" id="ARBA00029731"/>
    </source>
</evidence>
<dbReference type="InterPro" id="IPR002314">
    <property type="entry name" value="aa-tRNA-synt_IIb"/>
</dbReference>
<evidence type="ECO:0000256" key="7">
    <source>
        <dbReference type="ARBA" id="ARBA00023146"/>
    </source>
</evidence>
<accession>A0A1G2CK84</accession>
<dbReference type="InterPro" id="IPR004154">
    <property type="entry name" value="Anticodon-bd"/>
</dbReference>
<dbReference type="InterPro" id="IPR006195">
    <property type="entry name" value="aa-tRNA-synth_II"/>
</dbReference>
<dbReference type="GO" id="GO:0005829">
    <property type="term" value="C:cytosol"/>
    <property type="evidence" value="ECO:0007669"/>
    <property type="project" value="TreeGrafter"/>
</dbReference>
<dbReference type="InterPro" id="IPR044140">
    <property type="entry name" value="ProRS_anticodon_short"/>
</dbReference>
<dbReference type="Gene3D" id="3.30.930.10">
    <property type="entry name" value="Bira Bifunctional Protein, Domain 2"/>
    <property type="match status" value="1"/>
</dbReference>
<reference evidence="11 12" key="1">
    <citation type="journal article" date="2016" name="Nat. Commun.">
        <title>Thousands of microbial genomes shed light on interconnected biogeochemical processes in an aquifer system.</title>
        <authorList>
            <person name="Anantharaman K."/>
            <person name="Brown C.T."/>
            <person name="Hug L.A."/>
            <person name="Sharon I."/>
            <person name="Castelle C.J."/>
            <person name="Probst A.J."/>
            <person name="Thomas B.C."/>
            <person name="Singh A."/>
            <person name="Wilkins M.J."/>
            <person name="Karaoz U."/>
            <person name="Brodie E.L."/>
            <person name="Williams K.H."/>
            <person name="Hubbard S.S."/>
            <person name="Banfield J.F."/>
        </authorList>
    </citation>
    <scope>NUCLEOTIDE SEQUENCE [LARGE SCALE GENOMIC DNA]</scope>
</reference>
<protein>
    <recommendedName>
        <fullName evidence="2">Proline--tRNA ligase</fullName>
        <ecNumber evidence="1">6.1.1.15</ecNumber>
    </recommendedName>
    <alternativeName>
        <fullName evidence="8">Prolyl-tRNA synthetase</fullName>
    </alternativeName>
</protein>
<dbReference type="Proteomes" id="UP000178495">
    <property type="component" value="Unassembled WGS sequence"/>
</dbReference>
<dbReference type="InterPro" id="IPR045864">
    <property type="entry name" value="aa-tRNA-synth_II/BPL/LPL"/>
</dbReference>
<dbReference type="EC" id="6.1.1.15" evidence="1"/>
<organism evidence="11 12">
    <name type="scientific">Candidatus Liptonbacteria bacterium RIFCSPLOWO2_01_FULL_56_20</name>
    <dbReference type="NCBI Taxonomy" id="1798652"/>
    <lineage>
        <taxon>Bacteria</taxon>
        <taxon>Candidatus Liptoniibacteriota</taxon>
    </lineage>
</organism>
<dbReference type="SUPFAM" id="SSF52954">
    <property type="entry name" value="Class II aaRS ABD-related"/>
    <property type="match status" value="1"/>
</dbReference>
<dbReference type="Gene3D" id="3.40.50.800">
    <property type="entry name" value="Anticodon-binding domain"/>
    <property type="match status" value="1"/>
</dbReference>
<dbReference type="Pfam" id="PF00587">
    <property type="entry name" value="tRNA-synt_2b"/>
    <property type="match status" value="1"/>
</dbReference>
<evidence type="ECO:0000256" key="5">
    <source>
        <dbReference type="ARBA" id="ARBA00022840"/>
    </source>
</evidence>
<dbReference type="PRINTS" id="PR01046">
    <property type="entry name" value="TRNASYNTHPRO"/>
</dbReference>
<evidence type="ECO:0000256" key="1">
    <source>
        <dbReference type="ARBA" id="ARBA00012831"/>
    </source>
</evidence>
<keyword evidence="6" id="KW-0648">Protein biosynthesis</keyword>
<evidence type="ECO:0000256" key="9">
    <source>
        <dbReference type="ARBA" id="ARBA00047671"/>
    </source>
</evidence>
<dbReference type="PANTHER" id="PTHR42753:SF2">
    <property type="entry name" value="PROLINE--TRNA LIGASE"/>
    <property type="match status" value="1"/>
</dbReference>
<dbReference type="Pfam" id="PF03129">
    <property type="entry name" value="HGTP_anticodon"/>
    <property type="match status" value="1"/>
</dbReference>
<evidence type="ECO:0000256" key="3">
    <source>
        <dbReference type="ARBA" id="ARBA00022598"/>
    </source>
</evidence>
<comment type="caution">
    <text evidence="11">The sequence shown here is derived from an EMBL/GenBank/DDBJ whole genome shotgun (WGS) entry which is preliminary data.</text>
</comment>